<dbReference type="EMBL" id="JAACJN010000029">
    <property type="protein sequence ID" value="KAF5388482.1"/>
    <property type="molecule type" value="Genomic_DNA"/>
</dbReference>
<protein>
    <recommendedName>
        <fullName evidence="5">Transmembrane protein</fullName>
    </recommendedName>
</protein>
<evidence type="ECO:0000256" key="2">
    <source>
        <dbReference type="SAM" id="Phobius"/>
    </source>
</evidence>
<dbReference type="Proteomes" id="UP000518752">
    <property type="component" value="Unassembled WGS sequence"/>
</dbReference>
<feature type="region of interest" description="Disordered" evidence="1">
    <location>
        <begin position="290"/>
        <end position="346"/>
    </location>
</feature>
<keyword evidence="2" id="KW-0812">Transmembrane</keyword>
<organism evidence="3 4">
    <name type="scientific">Collybiopsis confluens</name>
    <dbReference type="NCBI Taxonomy" id="2823264"/>
    <lineage>
        <taxon>Eukaryota</taxon>
        <taxon>Fungi</taxon>
        <taxon>Dikarya</taxon>
        <taxon>Basidiomycota</taxon>
        <taxon>Agaricomycotina</taxon>
        <taxon>Agaricomycetes</taxon>
        <taxon>Agaricomycetidae</taxon>
        <taxon>Agaricales</taxon>
        <taxon>Marasmiineae</taxon>
        <taxon>Omphalotaceae</taxon>
        <taxon>Collybiopsis</taxon>
    </lineage>
</organism>
<accession>A0A8H5HS37</accession>
<dbReference type="AlphaFoldDB" id="A0A8H5HS37"/>
<keyword evidence="4" id="KW-1185">Reference proteome</keyword>
<feature type="compositionally biased region" description="Basic residues" evidence="1">
    <location>
        <begin position="60"/>
        <end position="71"/>
    </location>
</feature>
<feature type="compositionally biased region" description="Low complexity" evidence="1">
    <location>
        <begin position="131"/>
        <end position="141"/>
    </location>
</feature>
<reference evidence="3 4" key="1">
    <citation type="journal article" date="2020" name="ISME J.">
        <title>Uncovering the hidden diversity of litter-decomposition mechanisms in mushroom-forming fungi.</title>
        <authorList>
            <person name="Floudas D."/>
            <person name="Bentzer J."/>
            <person name="Ahren D."/>
            <person name="Johansson T."/>
            <person name="Persson P."/>
            <person name="Tunlid A."/>
        </authorList>
    </citation>
    <scope>NUCLEOTIDE SEQUENCE [LARGE SCALE GENOMIC DNA]</scope>
    <source>
        <strain evidence="3 4">CBS 406.79</strain>
    </source>
</reference>
<proteinExistence type="predicted"/>
<dbReference type="OrthoDB" id="3062721at2759"/>
<comment type="caution">
    <text evidence="3">The sequence shown here is derived from an EMBL/GenBank/DDBJ whole genome shotgun (WGS) entry which is preliminary data.</text>
</comment>
<keyword evidence="2" id="KW-1133">Transmembrane helix</keyword>
<feature type="transmembrane region" description="Helical" evidence="2">
    <location>
        <begin position="20"/>
        <end position="47"/>
    </location>
</feature>
<feature type="region of interest" description="Disordered" evidence="1">
    <location>
        <begin position="57"/>
        <end position="90"/>
    </location>
</feature>
<feature type="region of interest" description="Disordered" evidence="1">
    <location>
        <begin position="131"/>
        <end position="245"/>
    </location>
</feature>
<evidence type="ECO:0000313" key="3">
    <source>
        <dbReference type="EMBL" id="KAF5388482.1"/>
    </source>
</evidence>
<gene>
    <name evidence="3" type="ORF">D9757_004714</name>
</gene>
<sequence>MFPATTMTTTTHERESRPFLLTVIVARTLSCVGYGVSIFAIGIIWLLPAVKPATPALATSKRKPTNYRRRSAPPALNPPPSVLGGKPSPRHRHVYFADSPTILIAPGLPFPKRTDLFQDSLDAVSVDASARSSSSTLVATSQCNDPSPKSDPTESDRSSCSSRRISAKKIPTWNRKTSDKKSSGNAVPGAEAVHSDETPTEYRNKDRGRISSLNFPWTASRTKSSPETNMESVSSSSFSLQPTLPLRSSTTPDVLAFVYPPQRRVSAPGRERTQPYAYPYFALPPDMRTTLPTPAKVADSSQESSERPVSDDLLEARRRHIAAAQASLGLGSRRSPQPRAMTEGVV</sequence>
<feature type="compositionally biased region" description="Polar residues" evidence="1">
    <location>
        <begin position="211"/>
        <end position="245"/>
    </location>
</feature>
<feature type="compositionally biased region" description="Basic and acidic residues" evidence="1">
    <location>
        <begin position="193"/>
        <end position="209"/>
    </location>
</feature>
<keyword evidence="2" id="KW-0472">Membrane</keyword>
<evidence type="ECO:0000313" key="4">
    <source>
        <dbReference type="Proteomes" id="UP000518752"/>
    </source>
</evidence>
<evidence type="ECO:0008006" key="5">
    <source>
        <dbReference type="Google" id="ProtNLM"/>
    </source>
</evidence>
<feature type="compositionally biased region" description="Basic and acidic residues" evidence="1">
    <location>
        <begin position="304"/>
        <end position="316"/>
    </location>
</feature>
<name>A0A8H5HS37_9AGAR</name>
<evidence type="ECO:0000256" key="1">
    <source>
        <dbReference type="SAM" id="MobiDB-lite"/>
    </source>
</evidence>